<evidence type="ECO:0000256" key="2">
    <source>
        <dbReference type="ARBA" id="ARBA00022837"/>
    </source>
</evidence>
<organism evidence="4 5">
    <name type="scientific">Basidiobolus meristosporus CBS 931.73</name>
    <dbReference type="NCBI Taxonomy" id="1314790"/>
    <lineage>
        <taxon>Eukaryota</taxon>
        <taxon>Fungi</taxon>
        <taxon>Fungi incertae sedis</taxon>
        <taxon>Zoopagomycota</taxon>
        <taxon>Entomophthoromycotina</taxon>
        <taxon>Basidiobolomycetes</taxon>
        <taxon>Basidiobolales</taxon>
        <taxon>Basidiobolaceae</taxon>
        <taxon>Basidiobolus</taxon>
    </lineage>
</organism>
<dbReference type="PROSITE" id="PS50222">
    <property type="entry name" value="EF_HAND_2"/>
    <property type="match status" value="4"/>
</dbReference>
<dbReference type="InterPro" id="IPR011992">
    <property type="entry name" value="EF-hand-dom_pair"/>
</dbReference>
<evidence type="ECO:0000259" key="3">
    <source>
        <dbReference type="PROSITE" id="PS50222"/>
    </source>
</evidence>
<accession>A0A1Y1XR87</accession>
<dbReference type="Gene3D" id="1.10.238.10">
    <property type="entry name" value="EF-hand"/>
    <property type="match status" value="2"/>
</dbReference>
<name>A0A1Y1XR87_9FUNG</name>
<dbReference type="Proteomes" id="UP000193498">
    <property type="component" value="Unassembled WGS sequence"/>
</dbReference>
<sequence>MADQLTEEQLAECKEVFRELDRDCSGYIDKANLRATMESLGQHPTEQDLEDMLNEADKDGDGVIDFTEFTNLTVKKFKEHHADNNKMIRQAFMGFDEDGDGVIDLDELKNALLHLGEQFEEEEIINLFHKADSNGDGHIDFEEFLGLTSAL</sequence>
<dbReference type="SUPFAM" id="SSF47473">
    <property type="entry name" value="EF-hand"/>
    <property type="match status" value="1"/>
</dbReference>
<dbReference type="PANTHER" id="PTHR23048">
    <property type="entry name" value="MYOSIN LIGHT CHAIN 1, 3"/>
    <property type="match status" value="1"/>
</dbReference>
<keyword evidence="2" id="KW-0106">Calcium</keyword>
<reference evidence="4 5" key="1">
    <citation type="submission" date="2016-07" db="EMBL/GenBank/DDBJ databases">
        <title>Pervasive Adenine N6-methylation of Active Genes in Fungi.</title>
        <authorList>
            <consortium name="DOE Joint Genome Institute"/>
            <person name="Mondo S.J."/>
            <person name="Dannebaum R.O."/>
            <person name="Kuo R.C."/>
            <person name="Labutti K."/>
            <person name="Haridas S."/>
            <person name="Kuo A."/>
            <person name="Salamov A."/>
            <person name="Ahrendt S.R."/>
            <person name="Lipzen A."/>
            <person name="Sullivan W."/>
            <person name="Andreopoulos W.B."/>
            <person name="Clum A."/>
            <person name="Lindquist E."/>
            <person name="Daum C."/>
            <person name="Ramamoorthy G.K."/>
            <person name="Gryganskyi A."/>
            <person name="Culley D."/>
            <person name="Magnuson J.K."/>
            <person name="James T.Y."/>
            <person name="O'Malley M.A."/>
            <person name="Stajich J.E."/>
            <person name="Spatafora J.W."/>
            <person name="Visel A."/>
            <person name="Grigoriev I.V."/>
        </authorList>
    </citation>
    <scope>NUCLEOTIDE SEQUENCE [LARGE SCALE GENOMIC DNA]</scope>
    <source>
        <strain evidence="4 5">CBS 931.73</strain>
    </source>
</reference>
<keyword evidence="1" id="KW-0677">Repeat</keyword>
<proteinExistence type="predicted"/>
<feature type="domain" description="EF-hand" evidence="3">
    <location>
        <begin position="83"/>
        <end position="118"/>
    </location>
</feature>
<evidence type="ECO:0000313" key="5">
    <source>
        <dbReference type="Proteomes" id="UP000193498"/>
    </source>
</evidence>
<dbReference type="STRING" id="1314790.A0A1Y1XR87"/>
<dbReference type="Pfam" id="PF13499">
    <property type="entry name" value="EF-hand_7"/>
    <property type="match status" value="2"/>
</dbReference>
<keyword evidence="5" id="KW-1185">Reference proteome</keyword>
<evidence type="ECO:0000313" key="4">
    <source>
        <dbReference type="EMBL" id="ORX88165.1"/>
    </source>
</evidence>
<feature type="domain" description="EF-hand" evidence="3">
    <location>
        <begin position="8"/>
        <end position="43"/>
    </location>
</feature>
<dbReference type="InterPro" id="IPR018247">
    <property type="entry name" value="EF_Hand_1_Ca_BS"/>
</dbReference>
<dbReference type="EMBL" id="MCFE01000538">
    <property type="protein sequence ID" value="ORX88165.1"/>
    <property type="molecule type" value="Genomic_DNA"/>
</dbReference>
<protein>
    <submittedName>
        <fullName evidence="4">Calmodulin mutant SYNCAM71A</fullName>
    </submittedName>
</protein>
<comment type="caution">
    <text evidence="4">The sequence shown here is derived from an EMBL/GenBank/DDBJ whole genome shotgun (WGS) entry which is preliminary data.</text>
</comment>
<dbReference type="GO" id="GO:0005509">
    <property type="term" value="F:calcium ion binding"/>
    <property type="evidence" value="ECO:0007669"/>
    <property type="project" value="InterPro"/>
</dbReference>
<dbReference type="FunFam" id="1.10.238.10:FF:000001">
    <property type="entry name" value="Calmodulin 1"/>
    <property type="match status" value="1"/>
</dbReference>
<evidence type="ECO:0000256" key="1">
    <source>
        <dbReference type="ARBA" id="ARBA00022737"/>
    </source>
</evidence>
<feature type="domain" description="EF-hand" evidence="3">
    <location>
        <begin position="44"/>
        <end position="79"/>
    </location>
</feature>
<dbReference type="InterPro" id="IPR050230">
    <property type="entry name" value="CALM/Myosin/TropC-like"/>
</dbReference>
<dbReference type="GO" id="GO:0016460">
    <property type="term" value="C:myosin II complex"/>
    <property type="evidence" value="ECO:0007669"/>
    <property type="project" value="TreeGrafter"/>
</dbReference>
<feature type="domain" description="EF-hand" evidence="3">
    <location>
        <begin position="119"/>
        <end position="151"/>
    </location>
</feature>
<dbReference type="InParanoid" id="A0A1Y1XR87"/>
<dbReference type="OrthoDB" id="26525at2759"/>
<dbReference type="PANTHER" id="PTHR23048:SF0">
    <property type="entry name" value="CALMODULIN LIKE 3"/>
    <property type="match status" value="1"/>
</dbReference>
<dbReference type="AlphaFoldDB" id="A0A1Y1XR87"/>
<dbReference type="PROSITE" id="PS00018">
    <property type="entry name" value="EF_HAND_1"/>
    <property type="match status" value="3"/>
</dbReference>
<dbReference type="InterPro" id="IPR002048">
    <property type="entry name" value="EF_hand_dom"/>
</dbReference>
<gene>
    <name evidence="4" type="ORF">K493DRAFT_268493</name>
</gene>
<dbReference type="SMART" id="SM00054">
    <property type="entry name" value="EFh"/>
    <property type="match status" value="4"/>
</dbReference>